<organism evidence="1 2">
    <name type="scientific">Trifolium medium</name>
    <dbReference type="NCBI Taxonomy" id="97028"/>
    <lineage>
        <taxon>Eukaryota</taxon>
        <taxon>Viridiplantae</taxon>
        <taxon>Streptophyta</taxon>
        <taxon>Embryophyta</taxon>
        <taxon>Tracheophyta</taxon>
        <taxon>Spermatophyta</taxon>
        <taxon>Magnoliopsida</taxon>
        <taxon>eudicotyledons</taxon>
        <taxon>Gunneridae</taxon>
        <taxon>Pentapetalae</taxon>
        <taxon>rosids</taxon>
        <taxon>fabids</taxon>
        <taxon>Fabales</taxon>
        <taxon>Fabaceae</taxon>
        <taxon>Papilionoideae</taxon>
        <taxon>50 kb inversion clade</taxon>
        <taxon>NPAAA clade</taxon>
        <taxon>Hologalegina</taxon>
        <taxon>IRL clade</taxon>
        <taxon>Trifolieae</taxon>
        <taxon>Trifolium</taxon>
    </lineage>
</organism>
<keyword evidence="2" id="KW-1185">Reference proteome</keyword>
<evidence type="ECO:0000313" key="2">
    <source>
        <dbReference type="Proteomes" id="UP000265520"/>
    </source>
</evidence>
<dbReference type="AlphaFoldDB" id="A0A392PMP2"/>
<protein>
    <submittedName>
        <fullName evidence="1">Uncharacterized protein</fullName>
    </submittedName>
</protein>
<sequence>MVGASDSSCVFCGEVEESVDDLFVSCDRITPVWYRVS</sequence>
<dbReference type="Proteomes" id="UP000265520">
    <property type="component" value="Unassembled WGS sequence"/>
</dbReference>
<feature type="non-terminal residue" evidence="1">
    <location>
        <position position="37"/>
    </location>
</feature>
<evidence type="ECO:0000313" key="1">
    <source>
        <dbReference type="EMBL" id="MCI13052.1"/>
    </source>
</evidence>
<proteinExistence type="predicted"/>
<comment type="caution">
    <text evidence="1">The sequence shown here is derived from an EMBL/GenBank/DDBJ whole genome shotgun (WGS) entry which is preliminary data.</text>
</comment>
<name>A0A392PMP2_9FABA</name>
<reference evidence="1 2" key="1">
    <citation type="journal article" date="2018" name="Front. Plant Sci.">
        <title>Red Clover (Trifolium pratense) and Zigzag Clover (T. medium) - A Picture of Genomic Similarities and Differences.</title>
        <authorList>
            <person name="Dluhosova J."/>
            <person name="Istvanek J."/>
            <person name="Nedelnik J."/>
            <person name="Repkova J."/>
        </authorList>
    </citation>
    <scope>NUCLEOTIDE SEQUENCE [LARGE SCALE GENOMIC DNA]</scope>
    <source>
        <strain evidence="2">cv. 10/8</strain>
        <tissue evidence="1">Leaf</tissue>
    </source>
</reference>
<accession>A0A392PMP2</accession>
<dbReference type="EMBL" id="LXQA010086650">
    <property type="protein sequence ID" value="MCI13052.1"/>
    <property type="molecule type" value="Genomic_DNA"/>
</dbReference>